<sequence length="209" mass="24161">MFVVLFEVWPKPERWDEYLEIARLLRPELEQIEGFIDNERFRRIGDESGLLSLSTWRDEKALIRWRTNALHYTRGQVPGRFEIFADYRLRVGEVIADTHPPAGLEPRPTRLDLTEVGVAKVVTITETLSPAPDAATTSPPPPAMGDPVEQARFESIYQPGKHLLLMSWRNTPPETPALPEGVRYRQVRVIREYGMRDRREAPQYFPPVD</sequence>
<dbReference type="InParanoid" id="D1C953"/>
<feature type="domain" description="ABM" evidence="1">
    <location>
        <begin position="1"/>
        <end position="69"/>
    </location>
</feature>
<proteinExistence type="predicted"/>
<dbReference type="Proteomes" id="UP000002027">
    <property type="component" value="Chromosome 2"/>
</dbReference>
<dbReference type="InterPro" id="IPR052936">
    <property type="entry name" value="Jasmonate_Hydroxylase-like"/>
</dbReference>
<dbReference type="GO" id="GO:0004497">
    <property type="term" value="F:monooxygenase activity"/>
    <property type="evidence" value="ECO:0007669"/>
    <property type="project" value="UniProtKB-KW"/>
</dbReference>
<dbReference type="STRING" id="479434.Sthe_2939"/>
<name>D1C953_SPHTD</name>
<dbReference type="EMBL" id="CP001824">
    <property type="protein sequence ID" value="ACZ40346.1"/>
    <property type="molecule type" value="Genomic_DNA"/>
</dbReference>
<reference evidence="3" key="1">
    <citation type="submission" date="2009-11" db="EMBL/GenBank/DDBJ databases">
        <title>The complete chromosome 2 of Sphaerobacter thermophilus DSM 20745.</title>
        <authorList>
            <person name="Lucas S."/>
            <person name="Copeland A."/>
            <person name="Lapidus A."/>
            <person name="Glavina del Rio T."/>
            <person name="Dalin E."/>
            <person name="Tice H."/>
            <person name="Bruce D."/>
            <person name="Goodwin L."/>
            <person name="Pitluck S."/>
            <person name="Kyrpides N."/>
            <person name="Mavromatis K."/>
            <person name="Ivanova N."/>
            <person name="Mikhailova N."/>
            <person name="LaButti K.M."/>
            <person name="Clum A."/>
            <person name="Sun H.I."/>
            <person name="Brettin T."/>
            <person name="Detter J.C."/>
            <person name="Han C."/>
            <person name="Larimer F."/>
            <person name="Land M."/>
            <person name="Hauser L."/>
            <person name="Markowitz V."/>
            <person name="Cheng J.F."/>
            <person name="Hugenholtz P."/>
            <person name="Woyke T."/>
            <person name="Wu D."/>
            <person name="Steenblock K."/>
            <person name="Schneider S."/>
            <person name="Pukall R."/>
            <person name="Goeker M."/>
            <person name="Klenk H.P."/>
            <person name="Eisen J.A."/>
        </authorList>
    </citation>
    <scope>NUCLEOTIDE SEQUENCE [LARGE SCALE GENOMIC DNA]</scope>
    <source>
        <strain evidence="3">ATCC 49802 / DSM 20745 / S 6022</strain>
    </source>
</reference>
<dbReference type="KEGG" id="sti:Sthe_2939"/>
<dbReference type="Pfam" id="PF03992">
    <property type="entry name" value="ABM"/>
    <property type="match status" value="1"/>
</dbReference>
<keyword evidence="2" id="KW-0560">Oxidoreductase</keyword>
<dbReference type="InterPro" id="IPR007138">
    <property type="entry name" value="ABM_dom"/>
</dbReference>
<evidence type="ECO:0000259" key="1">
    <source>
        <dbReference type="Pfam" id="PF03992"/>
    </source>
</evidence>
<dbReference type="HOGENOM" id="CLU_1233353_0_0_0"/>
<accession>D1C953</accession>
<dbReference type="eggNOG" id="COG2329">
    <property type="taxonomic scope" value="Bacteria"/>
</dbReference>
<dbReference type="AlphaFoldDB" id="D1C953"/>
<dbReference type="SUPFAM" id="SSF54909">
    <property type="entry name" value="Dimeric alpha+beta barrel"/>
    <property type="match status" value="1"/>
</dbReference>
<dbReference type="RefSeq" id="WP_012873381.1">
    <property type="nucleotide sequence ID" value="NC_013524.1"/>
</dbReference>
<evidence type="ECO:0000313" key="3">
    <source>
        <dbReference type="Proteomes" id="UP000002027"/>
    </source>
</evidence>
<dbReference type="Gene3D" id="3.30.70.100">
    <property type="match status" value="1"/>
</dbReference>
<reference evidence="2 3" key="2">
    <citation type="journal article" date="2010" name="Stand. Genomic Sci.">
        <title>Complete genome sequence of Desulfohalobium retbaense type strain (HR(100)).</title>
        <authorList>
            <person name="Spring S."/>
            <person name="Nolan M."/>
            <person name="Lapidus A."/>
            <person name="Glavina Del Rio T."/>
            <person name="Copeland A."/>
            <person name="Tice H."/>
            <person name="Cheng J.F."/>
            <person name="Lucas S."/>
            <person name="Land M."/>
            <person name="Chen F."/>
            <person name="Bruce D."/>
            <person name="Goodwin L."/>
            <person name="Pitluck S."/>
            <person name="Ivanova N."/>
            <person name="Mavromatis K."/>
            <person name="Mikhailova N."/>
            <person name="Pati A."/>
            <person name="Chen A."/>
            <person name="Palaniappan K."/>
            <person name="Hauser L."/>
            <person name="Chang Y.J."/>
            <person name="Jeffries C.D."/>
            <person name="Munk C."/>
            <person name="Kiss H."/>
            <person name="Chain P."/>
            <person name="Han C."/>
            <person name="Brettin T."/>
            <person name="Detter J.C."/>
            <person name="Schuler E."/>
            <person name="Goker M."/>
            <person name="Rohde M."/>
            <person name="Bristow J."/>
            <person name="Eisen J.A."/>
            <person name="Markowitz V."/>
            <person name="Hugenholtz P."/>
            <person name="Kyrpides N.C."/>
            <person name="Klenk H.P."/>
        </authorList>
    </citation>
    <scope>NUCLEOTIDE SEQUENCE [LARGE SCALE GENOMIC DNA]</scope>
    <source>
        <strain evidence="3">ATCC 49802 / DSM 20745 / S 6022</strain>
    </source>
</reference>
<gene>
    <name evidence="2" type="ordered locus">Sthe_2939</name>
</gene>
<dbReference type="InterPro" id="IPR011008">
    <property type="entry name" value="Dimeric_a/b-barrel"/>
</dbReference>
<protein>
    <submittedName>
        <fullName evidence="2">Antibiotic biosynthesis monooxygenase</fullName>
    </submittedName>
</protein>
<dbReference type="PANTHER" id="PTHR37811">
    <property type="entry name" value="BLL5343 PROTEIN"/>
    <property type="match status" value="1"/>
</dbReference>
<dbReference type="OrthoDB" id="9798439at2"/>
<dbReference type="PANTHER" id="PTHR37811:SF2">
    <property type="entry name" value="ABM DOMAIN-CONTAINING PROTEIN"/>
    <property type="match status" value="1"/>
</dbReference>
<keyword evidence="2" id="KW-0503">Monooxygenase</keyword>
<evidence type="ECO:0000313" key="2">
    <source>
        <dbReference type="EMBL" id="ACZ40346.1"/>
    </source>
</evidence>
<organism evidence="2 3">
    <name type="scientific">Sphaerobacter thermophilus (strain ATCC 49802 / DSM 20745 / KCCM 41009 / NCIMB 13125 / S 6022)</name>
    <dbReference type="NCBI Taxonomy" id="479434"/>
    <lineage>
        <taxon>Bacteria</taxon>
        <taxon>Pseudomonadati</taxon>
        <taxon>Thermomicrobiota</taxon>
        <taxon>Thermomicrobia</taxon>
        <taxon>Sphaerobacterales</taxon>
        <taxon>Sphaerobacterineae</taxon>
        <taxon>Sphaerobacteraceae</taxon>
        <taxon>Sphaerobacter</taxon>
    </lineage>
</organism>
<keyword evidence="3" id="KW-1185">Reference proteome</keyword>